<protein>
    <submittedName>
        <fullName evidence="1">Uncharacterized protein</fullName>
    </submittedName>
</protein>
<organism evidence="1">
    <name type="scientific">Rhizophora mucronata</name>
    <name type="common">Asiatic mangrove</name>
    <dbReference type="NCBI Taxonomy" id="61149"/>
    <lineage>
        <taxon>Eukaryota</taxon>
        <taxon>Viridiplantae</taxon>
        <taxon>Streptophyta</taxon>
        <taxon>Embryophyta</taxon>
        <taxon>Tracheophyta</taxon>
        <taxon>Spermatophyta</taxon>
        <taxon>Magnoliopsida</taxon>
        <taxon>eudicotyledons</taxon>
        <taxon>Gunneridae</taxon>
        <taxon>Pentapetalae</taxon>
        <taxon>rosids</taxon>
        <taxon>fabids</taxon>
        <taxon>Malpighiales</taxon>
        <taxon>Rhizophoraceae</taxon>
        <taxon>Rhizophora</taxon>
    </lineage>
</organism>
<reference evidence="1" key="1">
    <citation type="submission" date="2018-02" db="EMBL/GenBank/DDBJ databases">
        <title>Rhizophora mucronata_Transcriptome.</title>
        <authorList>
            <person name="Meera S.P."/>
            <person name="Sreeshan A."/>
            <person name="Augustine A."/>
        </authorList>
    </citation>
    <scope>NUCLEOTIDE SEQUENCE</scope>
    <source>
        <tissue evidence="1">Leaf</tissue>
    </source>
</reference>
<dbReference type="AlphaFoldDB" id="A0A2P2QLS9"/>
<evidence type="ECO:0000313" key="1">
    <source>
        <dbReference type="EMBL" id="MBX67952.1"/>
    </source>
</evidence>
<accession>A0A2P2QLS9</accession>
<dbReference type="EMBL" id="GGEC01087468">
    <property type="protein sequence ID" value="MBX67952.1"/>
    <property type="molecule type" value="Transcribed_RNA"/>
</dbReference>
<proteinExistence type="predicted"/>
<name>A0A2P2QLS9_RHIMU</name>
<sequence>MLLSYQYEYLLLSLNRHHLHFRICVATWAKSLEREQMGTCKTVQTKTVTGLHHSEGKRLLLP</sequence>